<proteinExistence type="predicted"/>
<evidence type="ECO:0000313" key="3">
    <source>
        <dbReference type="Proteomes" id="UP000321514"/>
    </source>
</evidence>
<reference evidence="2 3" key="1">
    <citation type="submission" date="2019-07" db="EMBL/GenBank/DDBJ databases">
        <title>Whole genome shotgun sequence of Myxococcus fulvus NBRC 100333.</title>
        <authorList>
            <person name="Hosoyama A."/>
            <person name="Uohara A."/>
            <person name="Ohji S."/>
            <person name="Ichikawa N."/>
        </authorList>
    </citation>
    <scope>NUCLEOTIDE SEQUENCE [LARGE SCALE GENOMIC DNA]</scope>
    <source>
        <strain evidence="2 3">NBRC 100333</strain>
    </source>
</reference>
<evidence type="ECO:0000313" key="2">
    <source>
        <dbReference type="EMBL" id="GEN05214.1"/>
    </source>
</evidence>
<evidence type="ECO:0000256" key="1">
    <source>
        <dbReference type="SAM" id="MobiDB-lite"/>
    </source>
</evidence>
<organism evidence="2 3">
    <name type="scientific">Myxococcus fulvus</name>
    <dbReference type="NCBI Taxonomy" id="33"/>
    <lineage>
        <taxon>Bacteria</taxon>
        <taxon>Pseudomonadati</taxon>
        <taxon>Myxococcota</taxon>
        <taxon>Myxococcia</taxon>
        <taxon>Myxococcales</taxon>
        <taxon>Cystobacterineae</taxon>
        <taxon>Myxococcaceae</taxon>
        <taxon>Myxococcus</taxon>
    </lineage>
</organism>
<sequence>MGDEARAVDEGVGVGRPETDSTHQGMPKTSQRFKWVDIDPDETLESLSPSQFLSNRRLKP</sequence>
<dbReference type="EMBL" id="BJXR01000006">
    <property type="protein sequence ID" value="GEN05214.1"/>
    <property type="molecule type" value="Genomic_DNA"/>
</dbReference>
<dbReference type="AlphaFoldDB" id="A0A511STF6"/>
<gene>
    <name evidence="2" type="ORF">MFU01_02510</name>
</gene>
<name>A0A511STF6_MYXFU</name>
<comment type="caution">
    <text evidence="2">The sequence shown here is derived from an EMBL/GenBank/DDBJ whole genome shotgun (WGS) entry which is preliminary data.</text>
</comment>
<dbReference type="Proteomes" id="UP000321514">
    <property type="component" value="Unassembled WGS sequence"/>
</dbReference>
<feature type="compositionally biased region" description="Polar residues" evidence="1">
    <location>
        <begin position="22"/>
        <end position="32"/>
    </location>
</feature>
<accession>A0A511STF6</accession>
<feature type="region of interest" description="Disordered" evidence="1">
    <location>
        <begin position="1"/>
        <end position="34"/>
    </location>
</feature>
<protein>
    <submittedName>
        <fullName evidence="2">Uncharacterized protein</fullName>
    </submittedName>
</protein>